<evidence type="ECO:0000313" key="3">
    <source>
        <dbReference type="Proteomes" id="UP001259572"/>
    </source>
</evidence>
<dbReference type="InterPro" id="IPR029044">
    <property type="entry name" value="Nucleotide-diphossugar_trans"/>
</dbReference>
<keyword evidence="3" id="KW-1185">Reference proteome</keyword>
<gene>
    <name evidence="2" type="ORF">RQX22_16045</name>
</gene>
<dbReference type="Proteomes" id="UP001259572">
    <property type="component" value="Unassembled WGS sequence"/>
</dbReference>
<protein>
    <submittedName>
        <fullName evidence="2">Glycosyltransferase</fullName>
        <ecNumber evidence="2">2.4.-.-</ecNumber>
    </submittedName>
</protein>
<dbReference type="PANTHER" id="PTHR43685:SF2">
    <property type="entry name" value="GLYCOSYLTRANSFERASE 2-LIKE DOMAIN-CONTAINING PROTEIN"/>
    <property type="match status" value="1"/>
</dbReference>
<keyword evidence="2" id="KW-0808">Transferase</keyword>
<evidence type="ECO:0000259" key="1">
    <source>
        <dbReference type="Pfam" id="PF00535"/>
    </source>
</evidence>
<dbReference type="InterPro" id="IPR050834">
    <property type="entry name" value="Glycosyltransf_2"/>
</dbReference>
<dbReference type="Gene3D" id="3.90.550.10">
    <property type="entry name" value="Spore Coat Polysaccharide Biosynthesis Protein SpsA, Chain A"/>
    <property type="match status" value="1"/>
</dbReference>
<proteinExistence type="predicted"/>
<dbReference type="GO" id="GO:0016757">
    <property type="term" value="F:glycosyltransferase activity"/>
    <property type="evidence" value="ECO:0007669"/>
    <property type="project" value="UniProtKB-KW"/>
</dbReference>
<sequence length="609" mass="65678">MPHASPSDLPDKPEAEQRAFFDAVRGQAIRAEAATGVWEQDLAVAGAVVRLVFAGARLREALLPALAHLCVPRHNAPDIVFRIWESEESGLALPPCPCPTMCFTDRADIWTMLSARVRSAFNWGEHSLSLFDVEGKEGIFWVRSARQMPFWTIASPLRTLFSWWIETRGGQLLHAAAIGNEVGGLLVTGKGGVGKSTTALAALKAGLRYVADDYLIVTLDPEPTAHNLYCTAKVEAADAGRFADLAPQFLPSLAGVDPKGVIFLHDRMPEALAPALPLAAILTPAFAASQDTSVERAPPHLLKDAAAFTTMCQLPHAGDYTLRFVDRLVAALPGYRLLLGKDVERVPLTLRALLQAPHAPAPPATAVETPDHPLVSVVIPVHNGAHFVAEAVGSILAQGHPQLEIIIVDDGSTDAIVEAVAALPIPVELIRQPAKGPAAARNRGIAAASGDFIAFLDVDDLWPADKIAASLYAFRADPALDVVTGHGQLLRFCADPDRWEYVDNPEKNFPYYIGAAIFRRSAFARIGLFDDKLRFAEDTDWFARASEAGIAVKKLDRVSLLVRRHGGNMTAGRLSTEMVPLRFVKNILDRQRAAASDGSGEVAISRILP</sequence>
<dbReference type="Pfam" id="PF00535">
    <property type="entry name" value="Glycos_transf_2"/>
    <property type="match status" value="1"/>
</dbReference>
<dbReference type="InterPro" id="IPR027417">
    <property type="entry name" value="P-loop_NTPase"/>
</dbReference>
<dbReference type="RefSeq" id="WP_315727673.1">
    <property type="nucleotide sequence ID" value="NZ_JAVUPU010000009.1"/>
</dbReference>
<keyword evidence="2" id="KW-0328">Glycosyltransferase</keyword>
<name>A0ABU3QAP5_9SPHN</name>
<dbReference type="SUPFAM" id="SSF53795">
    <property type="entry name" value="PEP carboxykinase-like"/>
    <property type="match status" value="1"/>
</dbReference>
<organism evidence="2 3">
    <name type="scientific">Sphingosinicella rhizophila</name>
    <dbReference type="NCBI Taxonomy" id="3050082"/>
    <lineage>
        <taxon>Bacteria</taxon>
        <taxon>Pseudomonadati</taxon>
        <taxon>Pseudomonadota</taxon>
        <taxon>Alphaproteobacteria</taxon>
        <taxon>Sphingomonadales</taxon>
        <taxon>Sphingosinicellaceae</taxon>
        <taxon>Sphingosinicella</taxon>
    </lineage>
</organism>
<dbReference type="EMBL" id="JAVUPU010000009">
    <property type="protein sequence ID" value="MDT9600472.1"/>
    <property type="molecule type" value="Genomic_DNA"/>
</dbReference>
<accession>A0ABU3QAP5</accession>
<dbReference type="EC" id="2.4.-.-" evidence="2"/>
<comment type="caution">
    <text evidence="2">The sequence shown here is derived from an EMBL/GenBank/DDBJ whole genome shotgun (WGS) entry which is preliminary data.</text>
</comment>
<feature type="domain" description="Glycosyltransferase 2-like" evidence="1">
    <location>
        <begin position="376"/>
        <end position="484"/>
    </location>
</feature>
<dbReference type="SUPFAM" id="SSF53448">
    <property type="entry name" value="Nucleotide-diphospho-sugar transferases"/>
    <property type="match status" value="1"/>
</dbReference>
<dbReference type="InterPro" id="IPR001173">
    <property type="entry name" value="Glyco_trans_2-like"/>
</dbReference>
<dbReference type="Gene3D" id="3.40.50.300">
    <property type="entry name" value="P-loop containing nucleotide triphosphate hydrolases"/>
    <property type="match status" value="1"/>
</dbReference>
<reference evidence="2 3" key="1">
    <citation type="submission" date="2023-05" db="EMBL/GenBank/DDBJ databases">
        <authorList>
            <person name="Guo Y."/>
        </authorList>
    </citation>
    <scope>NUCLEOTIDE SEQUENCE [LARGE SCALE GENOMIC DNA]</scope>
    <source>
        <strain evidence="2 3">GR2756</strain>
    </source>
</reference>
<evidence type="ECO:0000313" key="2">
    <source>
        <dbReference type="EMBL" id="MDT9600472.1"/>
    </source>
</evidence>
<dbReference type="PANTHER" id="PTHR43685">
    <property type="entry name" value="GLYCOSYLTRANSFERASE"/>
    <property type="match status" value="1"/>
</dbReference>